<protein>
    <recommendedName>
        <fullName evidence="8">CWF21 domain-containing protein</fullName>
    </recommendedName>
</protein>
<dbReference type="PANTHER" id="PTHR36562">
    <property type="entry name" value="SERINE/ARGININE REPETITIVE MATRIX 2"/>
    <property type="match status" value="1"/>
</dbReference>
<keyword evidence="10" id="KW-1185">Reference proteome</keyword>
<comment type="subcellular location">
    <subcellularLocation>
        <location evidence="1">Nucleus</location>
    </subcellularLocation>
</comment>
<sequence length="153" mass="16111">MYNGIGLQTARGSGTNGYAQSNTFFVKPRPRSTTSGGGPGRPHRPLPPDAAGADGGGMRKPNKEILEHDRKRQVELKLLVLRDALEEHGYTEDEIEERVAEARKAAEAEAAAAVAAEEAGSGRGAGRPPLPVRGPQLAKTEVAHIGQVALVTT</sequence>
<evidence type="ECO:0000256" key="1">
    <source>
        <dbReference type="ARBA" id="ARBA00004123"/>
    </source>
</evidence>
<reference evidence="9" key="3">
    <citation type="submission" date="2021-05" db="UniProtKB">
        <authorList>
            <consortium name="EnsemblPlants"/>
        </authorList>
    </citation>
    <scope>IDENTIFICATION</scope>
    <source>
        <strain evidence="9">cv. B73</strain>
    </source>
</reference>
<dbReference type="EnsemblPlants" id="Zm00001eb204770_T001">
    <property type="protein sequence ID" value="Zm00001eb204770_P001"/>
    <property type="gene ID" value="Zm00001eb204770"/>
</dbReference>
<feature type="domain" description="CWF21" evidence="8">
    <location>
        <begin position="66"/>
        <end position="111"/>
    </location>
</feature>
<dbReference type="SMART" id="SM01115">
    <property type="entry name" value="cwf21"/>
    <property type="match status" value="1"/>
</dbReference>
<dbReference type="GO" id="GO:0005681">
    <property type="term" value="C:spliceosomal complex"/>
    <property type="evidence" value="ECO:0007669"/>
    <property type="project" value="UniProtKB-KW"/>
</dbReference>
<evidence type="ECO:0000259" key="8">
    <source>
        <dbReference type="SMART" id="SM01115"/>
    </source>
</evidence>
<evidence type="ECO:0000313" key="9">
    <source>
        <dbReference type="EnsemblPlants" id="Zm00001eb204770_P001"/>
    </source>
</evidence>
<name>A0A804P2V9_MAIZE</name>
<keyword evidence="4" id="KW-0747">Spliceosome</keyword>
<dbReference type="AlphaFoldDB" id="A0A804P2V9"/>
<evidence type="ECO:0000256" key="4">
    <source>
        <dbReference type="ARBA" id="ARBA00022728"/>
    </source>
</evidence>
<evidence type="ECO:0000256" key="6">
    <source>
        <dbReference type="ARBA" id="ARBA00023242"/>
    </source>
</evidence>
<evidence type="ECO:0000313" key="10">
    <source>
        <dbReference type="Proteomes" id="UP000007305"/>
    </source>
</evidence>
<feature type="region of interest" description="Disordered" evidence="7">
    <location>
        <begin position="113"/>
        <end position="138"/>
    </location>
</feature>
<evidence type="ECO:0000256" key="7">
    <source>
        <dbReference type="SAM" id="MobiDB-lite"/>
    </source>
</evidence>
<comment type="similarity">
    <text evidence="2">Belongs to the CWC21 family.</text>
</comment>
<dbReference type="CDD" id="cd21372">
    <property type="entry name" value="cwf21_CWC21-like"/>
    <property type="match status" value="1"/>
</dbReference>
<reference evidence="10" key="1">
    <citation type="journal article" date="2009" name="Science">
        <title>The B73 maize genome: complexity, diversity, and dynamics.</title>
        <authorList>
            <person name="Schnable P.S."/>
            <person name="Ware D."/>
            <person name="Fulton R.S."/>
            <person name="Stein J.C."/>
            <person name="Wei F."/>
            <person name="Pasternak S."/>
            <person name="Liang C."/>
            <person name="Zhang J."/>
            <person name="Fulton L."/>
            <person name="Graves T.A."/>
            <person name="Minx P."/>
            <person name="Reily A.D."/>
            <person name="Courtney L."/>
            <person name="Kruchowski S.S."/>
            <person name="Tomlinson C."/>
            <person name="Strong C."/>
            <person name="Delehaunty K."/>
            <person name="Fronick C."/>
            <person name="Courtney B."/>
            <person name="Rock S.M."/>
            <person name="Belter E."/>
            <person name="Du F."/>
            <person name="Kim K."/>
            <person name="Abbott R.M."/>
            <person name="Cotton M."/>
            <person name="Levy A."/>
            <person name="Marchetto P."/>
            <person name="Ochoa K."/>
            <person name="Jackson S.M."/>
            <person name="Gillam B."/>
            <person name="Chen W."/>
            <person name="Yan L."/>
            <person name="Higginbotham J."/>
            <person name="Cardenas M."/>
            <person name="Waligorski J."/>
            <person name="Applebaum E."/>
            <person name="Phelps L."/>
            <person name="Falcone J."/>
            <person name="Kanchi K."/>
            <person name="Thane T."/>
            <person name="Scimone A."/>
            <person name="Thane N."/>
            <person name="Henke J."/>
            <person name="Wang T."/>
            <person name="Ruppert J."/>
            <person name="Shah N."/>
            <person name="Rotter K."/>
            <person name="Hodges J."/>
            <person name="Ingenthron E."/>
            <person name="Cordes M."/>
            <person name="Kohlberg S."/>
            <person name="Sgro J."/>
            <person name="Delgado B."/>
            <person name="Mead K."/>
            <person name="Chinwalla A."/>
            <person name="Leonard S."/>
            <person name="Crouse K."/>
            <person name="Collura K."/>
            <person name="Kudrna D."/>
            <person name="Currie J."/>
            <person name="He R."/>
            <person name="Angelova A."/>
            <person name="Rajasekar S."/>
            <person name="Mueller T."/>
            <person name="Lomeli R."/>
            <person name="Scara G."/>
            <person name="Ko A."/>
            <person name="Delaney K."/>
            <person name="Wissotski M."/>
            <person name="Lopez G."/>
            <person name="Campos D."/>
            <person name="Braidotti M."/>
            <person name="Ashley E."/>
            <person name="Golser W."/>
            <person name="Kim H."/>
            <person name="Lee S."/>
            <person name="Lin J."/>
            <person name="Dujmic Z."/>
            <person name="Kim W."/>
            <person name="Talag J."/>
            <person name="Zuccolo A."/>
            <person name="Fan C."/>
            <person name="Sebastian A."/>
            <person name="Kramer M."/>
            <person name="Spiegel L."/>
            <person name="Nascimento L."/>
            <person name="Zutavern T."/>
            <person name="Miller B."/>
            <person name="Ambroise C."/>
            <person name="Muller S."/>
            <person name="Spooner W."/>
            <person name="Narechania A."/>
            <person name="Ren L."/>
            <person name="Wei S."/>
            <person name="Kumari S."/>
            <person name="Faga B."/>
            <person name="Levy M.J."/>
            <person name="McMahan L."/>
            <person name="Van Buren P."/>
            <person name="Vaughn M.W."/>
            <person name="Ying K."/>
            <person name="Yeh C.-T."/>
            <person name="Emrich S.J."/>
            <person name="Jia Y."/>
            <person name="Kalyanaraman A."/>
            <person name="Hsia A.-P."/>
            <person name="Barbazuk W.B."/>
            <person name="Baucom R.S."/>
            <person name="Brutnell T.P."/>
            <person name="Carpita N.C."/>
            <person name="Chaparro C."/>
            <person name="Chia J.-M."/>
            <person name="Deragon J.-M."/>
            <person name="Estill J.C."/>
            <person name="Fu Y."/>
            <person name="Jeddeloh J.A."/>
            <person name="Han Y."/>
            <person name="Lee H."/>
            <person name="Li P."/>
            <person name="Lisch D.R."/>
            <person name="Liu S."/>
            <person name="Liu Z."/>
            <person name="Nagel D.H."/>
            <person name="McCann M.C."/>
            <person name="SanMiguel P."/>
            <person name="Myers A.M."/>
            <person name="Nettleton D."/>
            <person name="Nguyen J."/>
            <person name="Penning B.W."/>
            <person name="Ponnala L."/>
            <person name="Schneider K.L."/>
            <person name="Schwartz D.C."/>
            <person name="Sharma A."/>
            <person name="Soderlund C."/>
            <person name="Springer N.M."/>
            <person name="Sun Q."/>
            <person name="Wang H."/>
            <person name="Waterman M."/>
            <person name="Westerman R."/>
            <person name="Wolfgruber T.K."/>
            <person name="Yang L."/>
            <person name="Yu Y."/>
            <person name="Zhang L."/>
            <person name="Zhou S."/>
            <person name="Zhu Q."/>
            <person name="Bennetzen J.L."/>
            <person name="Dawe R.K."/>
            <person name="Jiang J."/>
            <person name="Jiang N."/>
            <person name="Presting G.G."/>
            <person name="Wessler S.R."/>
            <person name="Aluru S."/>
            <person name="Martienssen R.A."/>
            <person name="Clifton S.W."/>
            <person name="McCombie W.R."/>
            <person name="Wing R.A."/>
            <person name="Wilson R.K."/>
        </authorList>
    </citation>
    <scope>NUCLEOTIDE SEQUENCE [LARGE SCALE GENOMIC DNA]</scope>
    <source>
        <strain evidence="10">cv. B73</strain>
    </source>
</reference>
<dbReference type="Gene3D" id="6.10.140.420">
    <property type="match status" value="1"/>
</dbReference>
<dbReference type="Gramene" id="Zm00001eb204770_T001">
    <property type="protein sequence ID" value="Zm00001eb204770_P001"/>
    <property type="gene ID" value="Zm00001eb204770"/>
</dbReference>
<keyword evidence="5" id="KW-0508">mRNA splicing</keyword>
<evidence type="ECO:0000256" key="3">
    <source>
        <dbReference type="ARBA" id="ARBA00022664"/>
    </source>
</evidence>
<feature type="region of interest" description="Disordered" evidence="7">
    <location>
        <begin position="1"/>
        <end position="64"/>
    </location>
</feature>
<dbReference type="InterPro" id="IPR051372">
    <property type="entry name" value="CWC21"/>
</dbReference>
<evidence type="ECO:0000256" key="2">
    <source>
        <dbReference type="ARBA" id="ARBA00005954"/>
    </source>
</evidence>
<dbReference type="GO" id="GO:0006397">
    <property type="term" value="P:mRNA processing"/>
    <property type="evidence" value="ECO:0007669"/>
    <property type="project" value="UniProtKB-KW"/>
</dbReference>
<dbReference type="PANTHER" id="PTHR36562:SF5">
    <property type="entry name" value="SERINE_ARGININE REPETITIVE MATRIX 2"/>
    <property type="match status" value="1"/>
</dbReference>
<organism evidence="9 10">
    <name type="scientific">Zea mays</name>
    <name type="common">Maize</name>
    <dbReference type="NCBI Taxonomy" id="4577"/>
    <lineage>
        <taxon>Eukaryota</taxon>
        <taxon>Viridiplantae</taxon>
        <taxon>Streptophyta</taxon>
        <taxon>Embryophyta</taxon>
        <taxon>Tracheophyta</taxon>
        <taxon>Spermatophyta</taxon>
        <taxon>Magnoliopsida</taxon>
        <taxon>Liliopsida</taxon>
        <taxon>Poales</taxon>
        <taxon>Poaceae</taxon>
        <taxon>PACMAD clade</taxon>
        <taxon>Panicoideae</taxon>
        <taxon>Andropogonodae</taxon>
        <taxon>Andropogoneae</taxon>
        <taxon>Tripsacinae</taxon>
        <taxon>Zea</taxon>
    </lineage>
</organism>
<reference evidence="9" key="2">
    <citation type="submission" date="2019-07" db="EMBL/GenBank/DDBJ databases">
        <authorList>
            <person name="Seetharam A."/>
            <person name="Woodhouse M."/>
            <person name="Cannon E."/>
        </authorList>
    </citation>
    <scope>NUCLEOTIDE SEQUENCE [LARGE SCALE GENOMIC DNA]</scope>
    <source>
        <strain evidence="9">cv. B73</strain>
    </source>
</reference>
<dbReference type="Proteomes" id="UP000007305">
    <property type="component" value="Chromosome 4"/>
</dbReference>
<feature type="compositionally biased region" description="Polar residues" evidence="7">
    <location>
        <begin position="10"/>
        <end position="24"/>
    </location>
</feature>
<keyword evidence="6" id="KW-0539">Nucleus</keyword>
<dbReference type="InterPro" id="IPR013170">
    <property type="entry name" value="mRNA_splic_Cwf21_dom"/>
</dbReference>
<dbReference type="GO" id="GO:0008380">
    <property type="term" value="P:RNA splicing"/>
    <property type="evidence" value="ECO:0007669"/>
    <property type="project" value="UniProtKB-KW"/>
</dbReference>
<accession>A0A804P2V9</accession>
<dbReference type="InParanoid" id="A0A804P2V9"/>
<proteinExistence type="inferred from homology"/>
<evidence type="ECO:0000256" key="5">
    <source>
        <dbReference type="ARBA" id="ARBA00023187"/>
    </source>
</evidence>
<dbReference type="Pfam" id="PF08312">
    <property type="entry name" value="cwf21"/>
    <property type="match status" value="1"/>
</dbReference>
<keyword evidence="3" id="KW-0507">mRNA processing</keyword>